<protein>
    <recommendedName>
        <fullName evidence="5">Autophagy-related protein 9</fullName>
    </recommendedName>
</protein>
<feature type="transmembrane region" description="Helical" evidence="2">
    <location>
        <begin position="462"/>
        <end position="483"/>
    </location>
</feature>
<keyword evidence="2" id="KW-0812">Transmembrane</keyword>
<accession>A0ABN9UAB8</accession>
<feature type="compositionally biased region" description="Basic and acidic residues" evidence="1">
    <location>
        <begin position="14"/>
        <end position="23"/>
    </location>
</feature>
<feature type="transmembrane region" description="Helical" evidence="2">
    <location>
        <begin position="664"/>
        <end position="683"/>
    </location>
</feature>
<dbReference type="EMBL" id="CAUYUJ010015617">
    <property type="protein sequence ID" value="CAK0856260.1"/>
    <property type="molecule type" value="Genomic_DNA"/>
</dbReference>
<keyword evidence="2" id="KW-1133">Transmembrane helix</keyword>
<feature type="region of interest" description="Disordered" evidence="1">
    <location>
        <begin position="1"/>
        <end position="102"/>
    </location>
</feature>
<evidence type="ECO:0000256" key="2">
    <source>
        <dbReference type="SAM" id="Phobius"/>
    </source>
</evidence>
<dbReference type="Proteomes" id="UP001189429">
    <property type="component" value="Unassembled WGS sequence"/>
</dbReference>
<feature type="transmembrane region" description="Helical" evidence="2">
    <location>
        <begin position="689"/>
        <end position="707"/>
    </location>
</feature>
<feature type="transmembrane region" description="Helical" evidence="2">
    <location>
        <begin position="503"/>
        <end position="526"/>
    </location>
</feature>
<comment type="caution">
    <text evidence="3">The sequence shown here is derived from an EMBL/GenBank/DDBJ whole genome shotgun (WGS) entry which is preliminary data.</text>
</comment>
<gene>
    <name evidence="3" type="ORF">PCOR1329_LOCUS46705</name>
</gene>
<keyword evidence="2" id="KW-0472">Membrane</keyword>
<feature type="compositionally biased region" description="Basic residues" evidence="1">
    <location>
        <begin position="51"/>
        <end position="61"/>
    </location>
</feature>
<name>A0ABN9UAB8_9DINO</name>
<feature type="transmembrane region" description="Helical" evidence="2">
    <location>
        <begin position="308"/>
        <end position="325"/>
    </location>
</feature>
<evidence type="ECO:0000256" key="1">
    <source>
        <dbReference type="SAM" id="MobiDB-lite"/>
    </source>
</evidence>
<evidence type="ECO:0008006" key="5">
    <source>
        <dbReference type="Google" id="ProtNLM"/>
    </source>
</evidence>
<proteinExistence type="predicted"/>
<keyword evidence="4" id="KW-1185">Reference proteome</keyword>
<reference evidence="3" key="1">
    <citation type="submission" date="2023-10" db="EMBL/GenBank/DDBJ databases">
        <authorList>
            <person name="Chen Y."/>
            <person name="Shah S."/>
            <person name="Dougan E. K."/>
            <person name="Thang M."/>
            <person name="Chan C."/>
        </authorList>
    </citation>
    <scope>NUCLEOTIDE SEQUENCE [LARGE SCALE GENOMIC DNA]</scope>
</reference>
<sequence length="709" mass="78668">MAMARLGLPRLSHRTSDGSKGDDYEAGYGSESKDTSAVSWNSGSDSEHRSQSWRRWSKRLSTRGSAASSDEEQRSSGSKRSLASKLAQRLGRRRAPMPDELRRRAASFQRYLDEMPSTLDWSRMGHAAVSSSQPPLAATGSADDRASMGCADVARQAVEQPSEASADESALPLVDSVVSSHWPLDDATVEVDDAAEVAEVSPADSKPAWDCCDRHEIELLRWLDNMPLGHDDAAPVPHDIWRGLPVSRMLSQGPSLMANSQTEATFLLSEQLEAGLADIDIFLSHTWSSNEYLKYVAMLYHFNGRSSFLAAHSAALATFLVLLAVKQLTPYGGYLPVFYVPMPGNVEEYPRGLPVCGPCFFVGCMVQVGAYVFGHLIWSWAPGGGYQKTVFLDKCCIHQVDAEKKRRGVEHVGSFVRQSRTMFIPFDDDYFERLWCAYELAAFVRYKKSDVINCLNFMPIKVAVFVFGIALLGFVGTTGFMFMVAVNDLLFQFWIPQNWLEYFAIWGTGGTLIFGVPKFVFCHLSLQSRKVLDDKLAHFTVRNAKVTVEQDRKMIERCIRQWFGSVRVFDQIVQRVFPQIVHRALGTEAQALRFADVLQENAGVLFLFVYDASLVAYPDANRVARALTLGFSAHFVIDPLFLYSLNMLAAAALRLRLGTLQGHAVRGLGVFVLGLAYPAWFAFCIRSPVGVVGAAALGLGLLVPLIFRR</sequence>
<evidence type="ECO:0000313" key="3">
    <source>
        <dbReference type="EMBL" id="CAK0856260.1"/>
    </source>
</evidence>
<organism evidence="3 4">
    <name type="scientific">Prorocentrum cordatum</name>
    <dbReference type="NCBI Taxonomy" id="2364126"/>
    <lineage>
        <taxon>Eukaryota</taxon>
        <taxon>Sar</taxon>
        <taxon>Alveolata</taxon>
        <taxon>Dinophyceae</taxon>
        <taxon>Prorocentrales</taxon>
        <taxon>Prorocentraceae</taxon>
        <taxon>Prorocentrum</taxon>
    </lineage>
</organism>
<feature type="compositionally biased region" description="Polar residues" evidence="1">
    <location>
        <begin position="35"/>
        <end position="44"/>
    </location>
</feature>
<evidence type="ECO:0000313" key="4">
    <source>
        <dbReference type="Proteomes" id="UP001189429"/>
    </source>
</evidence>
<feature type="transmembrane region" description="Helical" evidence="2">
    <location>
        <begin position="640"/>
        <end position="657"/>
    </location>
</feature>